<evidence type="ECO:0000313" key="3">
    <source>
        <dbReference type="Proteomes" id="UP001066276"/>
    </source>
</evidence>
<feature type="compositionally biased region" description="Basic and acidic residues" evidence="1">
    <location>
        <begin position="37"/>
        <end position="50"/>
    </location>
</feature>
<keyword evidence="3" id="KW-1185">Reference proteome</keyword>
<comment type="caution">
    <text evidence="2">The sequence shown here is derived from an EMBL/GenBank/DDBJ whole genome shotgun (WGS) entry which is preliminary data.</text>
</comment>
<protein>
    <submittedName>
        <fullName evidence="2">Uncharacterized protein</fullName>
    </submittedName>
</protein>
<name>A0AAV7U3S2_PLEWA</name>
<proteinExistence type="predicted"/>
<organism evidence="2 3">
    <name type="scientific">Pleurodeles waltl</name>
    <name type="common">Iberian ribbed newt</name>
    <dbReference type="NCBI Taxonomy" id="8319"/>
    <lineage>
        <taxon>Eukaryota</taxon>
        <taxon>Metazoa</taxon>
        <taxon>Chordata</taxon>
        <taxon>Craniata</taxon>
        <taxon>Vertebrata</taxon>
        <taxon>Euteleostomi</taxon>
        <taxon>Amphibia</taxon>
        <taxon>Batrachia</taxon>
        <taxon>Caudata</taxon>
        <taxon>Salamandroidea</taxon>
        <taxon>Salamandridae</taxon>
        <taxon>Pleurodelinae</taxon>
        <taxon>Pleurodeles</taxon>
    </lineage>
</organism>
<sequence length="94" mass="10576">MRVRAEGARDETMLTPRQVMDRGYKWELSPGGAAPRPPERAQEAEHRMGSEGDPPPPAYPSVRAMKRPPTLSKPLHGAEKLQSAHEKYRCNWEG</sequence>
<evidence type="ECO:0000313" key="2">
    <source>
        <dbReference type="EMBL" id="KAJ1183455.1"/>
    </source>
</evidence>
<reference evidence="2" key="1">
    <citation type="journal article" date="2022" name="bioRxiv">
        <title>Sequencing and chromosome-scale assembly of the giantPleurodeles waltlgenome.</title>
        <authorList>
            <person name="Brown T."/>
            <person name="Elewa A."/>
            <person name="Iarovenko S."/>
            <person name="Subramanian E."/>
            <person name="Araus A.J."/>
            <person name="Petzold A."/>
            <person name="Susuki M."/>
            <person name="Suzuki K.-i.T."/>
            <person name="Hayashi T."/>
            <person name="Toyoda A."/>
            <person name="Oliveira C."/>
            <person name="Osipova E."/>
            <person name="Leigh N.D."/>
            <person name="Simon A."/>
            <person name="Yun M.H."/>
        </authorList>
    </citation>
    <scope>NUCLEOTIDE SEQUENCE</scope>
    <source>
        <strain evidence="2">20211129_DDA</strain>
        <tissue evidence="2">Liver</tissue>
    </source>
</reference>
<gene>
    <name evidence="2" type="ORF">NDU88_000275</name>
</gene>
<feature type="compositionally biased region" description="Basic and acidic residues" evidence="1">
    <location>
        <begin position="1"/>
        <end position="12"/>
    </location>
</feature>
<evidence type="ECO:0000256" key="1">
    <source>
        <dbReference type="SAM" id="MobiDB-lite"/>
    </source>
</evidence>
<feature type="compositionally biased region" description="Basic and acidic residues" evidence="1">
    <location>
        <begin position="76"/>
        <end position="94"/>
    </location>
</feature>
<dbReference type="EMBL" id="JANPWB010000005">
    <property type="protein sequence ID" value="KAJ1183455.1"/>
    <property type="molecule type" value="Genomic_DNA"/>
</dbReference>
<dbReference type="Proteomes" id="UP001066276">
    <property type="component" value="Chromosome 3_1"/>
</dbReference>
<feature type="region of interest" description="Disordered" evidence="1">
    <location>
        <begin position="1"/>
        <end position="94"/>
    </location>
</feature>
<dbReference type="AlphaFoldDB" id="A0AAV7U3S2"/>
<accession>A0AAV7U3S2</accession>